<evidence type="ECO:0000256" key="3">
    <source>
        <dbReference type="ARBA" id="ARBA00023082"/>
    </source>
</evidence>
<feature type="coiled-coil region" evidence="5">
    <location>
        <begin position="171"/>
        <end position="198"/>
    </location>
</feature>
<evidence type="ECO:0000256" key="4">
    <source>
        <dbReference type="ARBA" id="ARBA00023163"/>
    </source>
</evidence>
<comment type="similarity">
    <text evidence="1">Belongs to the sigma-70 factor family. ECF subfamily.</text>
</comment>
<keyword evidence="5" id="KW-0175">Coiled coil</keyword>
<accession>A0ABU0E2E7</accession>
<dbReference type="InterPro" id="IPR007627">
    <property type="entry name" value="RNA_pol_sigma70_r2"/>
</dbReference>
<dbReference type="InterPro" id="IPR036388">
    <property type="entry name" value="WH-like_DNA-bd_sf"/>
</dbReference>
<evidence type="ECO:0000313" key="9">
    <source>
        <dbReference type="Proteomes" id="UP001230220"/>
    </source>
</evidence>
<keyword evidence="2" id="KW-0805">Transcription regulation</keyword>
<reference evidence="8 9" key="1">
    <citation type="submission" date="2023-07" db="EMBL/GenBank/DDBJ databases">
        <title>Genomic Encyclopedia of Type Strains, Phase IV (KMG-IV): sequencing the most valuable type-strain genomes for metagenomic binning, comparative biology and taxonomic classification.</title>
        <authorList>
            <person name="Goeker M."/>
        </authorList>
    </citation>
    <scope>NUCLEOTIDE SEQUENCE [LARGE SCALE GENOMIC DNA]</scope>
    <source>
        <strain evidence="8 9">DSM 16784</strain>
    </source>
</reference>
<evidence type="ECO:0000313" key="8">
    <source>
        <dbReference type="EMBL" id="MDQ0360934.1"/>
    </source>
</evidence>
<protein>
    <submittedName>
        <fullName evidence="8">RNA polymerase sigma factor (Sigma-70 family)</fullName>
    </submittedName>
</protein>
<dbReference type="SUPFAM" id="SSF88659">
    <property type="entry name" value="Sigma3 and sigma4 domains of RNA polymerase sigma factors"/>
    <property type="match status" value="1"/>
</dbReference>
<dbReference type="PANTHER" id="PTHR43133:SF51">
    <property type="entry name" value="RNA POLYMERASE SIGMA FACTOR"/>
    <property type="match status" value="1"/>
</dbReference>
<name>A0ABU0E2E7_9FIRM</name>
<dbReference type="InterPro" id="IPR039425">
    <property type="entry name" value="RNA_pol_sigma-70-like"/>
</dbReference>
<dbReference type="InterPro" id="IPR013249">
    <property type="entry name" value="RNA_pol_sigma70_r4_t2"/>
</dbReference>
<evidence type="ECO:0000256" key="5">
    <source>
        <dbReference type="SAM" id="Coils"/>
    </source>
</evidence>
<keyword evidence="3" id="KW-0731">Sigma factor</keyword>
<keyword evidence="4" id="KW-0804">Transcription</keyword>
<proteinExistence type="inferred from homology"/>
<dbReference type="SUPFAM" id="SSF88946">
    <property type="entry name" value="Sigma2 domain of RNA polymerase sigma factors"/>
    <property type="match status" value="1"/>
</dbReference>
<dbReference type="Pfam" id="PF08281">
    <property type="entry name" value="Sigma70_r4_2"/>
    <property type="match status" value="1"/>
</dbReference>
<evidence type="ECO:0000259" key="7">
    <source>
        <dbReference type="Pfam" id="PF08281"/>
    </source>
</evidence>
<dbReference type="Gene3D" id="1.10.1740.10">
    <property type="match status" value="1"/>
</dbReference>
<feature type="domain" description="RNA polymerase sigma-70 region 2" evidence="6">
    <location>
        <begin position="23"/>
        <end position="90"/>
    </location>
</feature>
<evidence type="ECO:0000256" key="2">
    <source>
        <dbReference type="ARBA" id="ARBA00023015"/>
    </source>
</evidence>
<keyword evidence="9" id="KW-1185">Reference proteome</keyword>
<dbReference type="PANTHER" id="PTHR43133">
    <property type="entry name" value="RNA POLYMERASE ECF-TYPE SIGMA FACTO"/>
    <property type="match status" value="1"/>
</dbReference>
<dbReference type="Pfam" id="PF04542">
    <property type="entry name" value="Sigma70_r2"/>
    <property type="match status" value="1"/>
</dbReference>
<dbReference type="CDD" id="cd06171">
    <property type="entry name" value="Sigma70_r4"/>
    <property type="match status" value="1"/>
</dbReference>
<dbReference type="InterPro" id="IPR013324">
    <property type="entry name" value="RNA_pol_sigma_r3/r4-like"/>
</dbReference>
<dbReference type="NCBIfam" id="TIGR02937">
    <property type="entry name" value="sigma70-ECF"/>
    <property type="match status" value="1"/>
</dbReference>
<evidence type="ECO:0000259" key="6">
    <source>
        <dbReference type="Pfam" id="PF04542"/>
    </source>
</evidence>
<dbReference type="Proteomes" id="UP001230220">
    <property type="component" value="Unassembled WGS sequence"/>
</dbReference>
<dbReference type="EMBL" id="JAUSUR010000002">
    <property type="protein sequence ID" value="MDQ0360934.1"/>
    <property type="molecule type" value="Genomic_DNA"/>
</dbReference>
<comment type="caution">
    <text evidence="8">The sequence shown here is derived from an EMBL/GenBank/DDBJ whole genome shotgun (WGS) entry which is preliminary data.</text>
</comment>
<dbReference type="InterPro" id="IPR014284">
    <property type="entry name" value="RNA_pol_sigma-70_dom"/>
</dbReference>
<organism evidence="8 9">
    <name type="scientific">Breznakia pachnodae</name>
    <dbReference type="NCBI Taxonomy" id="265178"/>
    <lineage>
        <taxon>Bacteria</taxon>
        <taxon>Bacillati</taxon>
        <taxon>Bacillota</taxon>
        <taxon>Erysipelotrichia</taxon>
        <taxon>Erysipelotrichales</taxon>
        <taxon>Erysipelotrichaceae</taxon>
        <taxon>Breznakia</taxon>
    </lineage>
</organism>
<dbReference type="InterPro" id="IPR013325">
    <property type="entry name" value="RNA_pol_sigma_r2"/>
</dbReference>
<gene>
    <name evidence="8" type="ORF">J2S15_001679</name>
</gene>
<evidence type="ECO:0000256" key="1">
    <source>
        <dbReference type="ARBA" id="ARBA00010641"/>
    </source>
</evidence>
<dbReference type="RefSeq" id="WP_307407212.1">
    <property type="nucleotide sequence ID" value="NZ_JAUSUR010000002.1"/>
</dbReference>
<feature type="domain" description="RNA polymerase sigma factor 70 region 4 type 2" evidence="7">
    <location>
        <begin position="131"/>
        <end position="181"/>
    </location>
</feature>
<dbReference type="Gene3D" id="1.10.10.10">
    <property type="entry name" value="Winged helix-like DNA-binding domain superfamily/Winged helix DNA-binding domain"/>
    <property type="match status" value="1"/>
</dbReference>
<sequence>MDKVELTQIVKEVQKDIGQFELLYSQIINKVYFWCYTVVPNETIAKDMTQEAIIRIYTKIREVKKPQYFTSWMYRVVRNTCISYLRNNKKYESEFLYNDGYNEDFEINIVEERKDNLPEDAYDLKETKNLVINFINNLPKKQKEVITLYYLEEFKVEEIASILDYNAGSVKSRLHAGRKNLEQQINEYQKKNNVKLYNVAIFSLLGLILSEYRDEVCSNQNLAYDQTMYPTNNISFLGRILNLLSGKVIIASISVIVVGVATITYLNYHDEIIDLNNVNPSKHNVKLDEEIRKNPYIDSISYVSFPSRTSRNVLIVLENETKQEIEILFNEQEITYRKDGKNIVLQVMENGTYSIIVDDTEIAFDIDLIQKNAPELISVDNYGDYIKLNINDELSQIDYKKSYVSYRGKSYMIGKDLIINEVFQGEAEVVLFNREGLHIGYDIEL</sequence>